<dbReference type="SUPFAM" id="SSF100950">
    <property type="entry name" value="NagB/RpiA/CoA transferase-like"/>
    <property type="match status" value="1"/>
</dbReference>
<protein>
    <submittedName>
        <fullName evidence="2">Initiation factor 2B</fullName>
    </submittedName>
</protein>
<dbReference type="PANTHER" id="PTHR43475">
    <property type="entry name" value="METHYLTHIORIBOSE-1-PHOSPHATE ISOMERASE"/>
    <property type="match status" value="1"/>
</dbReference>
<comment type="similarity">
    <text evidence="1">Belongs to the eIF-2B alpha/beta/delta subunits family.</text>
</comment>
<sequence>MQPTPVVLSFIRHDGEVLLSAPIDSSEEVPVPYLKGCSAESATSAIESETEIQSCQVMLVREGSIIENRKGIGHMQRTSTAERTHEHHHAERPSQIYPLLFNYLDDRPPQSEWVPPTALRQREQGLLWRAYTRVRPTISSIKRDTESGSATLSIRALEVLRDEAALLVRDESEFDTIEEVARKLATVRPSMTAVSNRIGRVVADLDSLKPEQTITRATKAITRALTADAEAALRAGDRIENQRVATLSRSETVLRALTDGDPNAVLVAESRPGGEGVSAAKQIQPNRLVVVTSDAAFPGQLSDWGAETVLVGADSILSDGAVVNKVGTFPAALSATRHNISLIVVAASDKISPSTAFDPDPRDGAEIGCESSTLEVRNPTFERTPPSYVDTFVTERGILGTSEIQAIANEHANYHSFLSSDETT</sequence>
<dbReference type="Pfam" id="PF01008">
    <property type="entry name" value="IF-2B"/>
    <property type="match status" value="1"/>
</dbReference>
<evidence type="ECO:0000313" key="3">
    <source>
        <dbReference type="Proteomes" id="UP001596414"/>
    </source>
</evidence>
<dbReference type="InterPro" id="IPR037171">
    <property type="entry name" value="NagB/RpiA_transferase-like"/>
</dbReference>
<reference evidence="2 3" key="1">
    <citation type="journal article" date="2014" name="Int. J. Syst. Evol. Microbiol.">
        <title>Complete genome sequence of Corynebacterium casei LMG S-19264T (=DSM 44701T), isolated from a smear-ripened cheese.</title>
        <authorList>
            <consortium name="US DOE Joint Genome Institute (JGI-PGF)"/>
            <person name="Walter F."/>
            <person name="Albersmeier A."/>
            <person name="Kalinowski J."/>
            <person name="Ruckert C."/>
        </authorList>
    </citation>
    <scope>NUCLEOTIDE SEQUENCE [LARGE SCALE GENOMIC DNA]</scope>
    <source>
        <strain evidence="2 3">CGMCC 4.7215</strain>
    </source>
</reference>
<keyword evidence="2" id="KW-0396">Initiation factor</keyword>
<keyword evidence="2" id="KW-0648">Protein biosynthesis</keyword>
<dbReference type="GO" id="GO:0003743">
    <property type="term" value="F:translation initiation factor activity"/>
    <property type="evidence" value="ECO:0007669"/>
    <property type="project" value="UniProtKB-KW"/>
</dbReference>
<comment type="caution">
    <text evidence="2">The sequence shown here is derived from an EMBL/GenBank/DDBJ whole genome shotgun (WGS) entry which is preliminary data.</text>
</comment>
<name>A0ABD5XF41_9EURY</name>
<organism evidence="2 3">
    <name type="scientific">Halovenus rubra</name>
    <dbReference type="NCBI Taxonomy" id="869890"/>
    <lineage>
        <taxon>Archaea</taxon>
        <taxon>Methanobacteriati</taxon>
        <taxon>Methanobacteriota</taxon>
        <taxon>Stenosarchaea group</taxon>
        <taxon>Halobacteria</taxon>
        <taxon>Halobacteriales</taxon>
        <taxon>Haloarculaceae</taxon>
        <taxon>Halovenus</taxon>
    </lineage>
</organism>
<accession>A0ABD5XF41</accession>
<dbReference type="EMBL" id="JBHSZQ010000047">
    <property type="protein sequence ID" value="MFC7127007.1"/>
    <property type="molecule type" value="Genomic_DNA"/>
</dbReference>
<dbReference type="InterPro" id="IPR042529">
    <property type="entry name" value="IF_2B-like_C"/>
</dbReference>
<dbReference type="RefSeq" id="WP_267637144.1">
    <property type="nucleotide sequence ID" value="NZ_JAODIY010000009.1"/>
</dbReference>
<gene>
    <name evidence="2" type="ORF">ACFQJ7_13410</name>
</gene>
<dbReference type="AlphaFoldDB" id="A0ABD5XF41"/>
<evidence type="ECO:0000256" key="1">
    <source>
        <dbReference type="RuleBase" id="RU003814"/>
    </source>
</evidence>
<dbReference type="Gene3D" id="3.40.50.10470">
    <property type="entry name" value="Translation initiation factor eif-2b, domain 2"/>
    <property type="match status" value="1"/>
</dbReference>
<dbReference type="Proteomes" id="UP001596414">
    <property type="component" value="Unassembled WGS sequence"/>
</dbReference>
<dbReference type="InterPro" id="IPR000649">
    <property type="entry name" value="IF-2B-related"/>
</dbReference>
<proteinExistence type="inferred from homology"/>
<evidence type="ECO:0000313" key="2">
    <source>
        <dbReference type="EMBL" id="MFC7127007.1"/>
    </source>
</evidence>
<dbReference type="PANTHER" id="PTHR43475:SF3">
    <property type="entry name" value="TRANSLATION INITIATION FACTOR EIF-2B SUBUNIT FAMILY PROTEIN (AFU_ORTHOLOGUE AFUA_2G14290)"/>
    <property type="match status" value="1"/>
</dbReference>